<gene>
    <name evidence="4" type="ORF">C8Q71DRAFT_888893</name>
</gene>
<dbReference type="PANTHER" id="PTHR40465">
    <property type="entry name" value="CHROMOSOME 1, WHOLE GENOME SHOTGUN SEQUENCE"/>
    <property type="match status" value="1"/>
</dbReference>
<feature type="domain" description="DUF6534" evidence="3">
    <location>
        <begin position="192"/>
        <end position="277"/>
    </location>
</feature>
<dbReference type="PANTHER" id="PTHR40465:SF1">
    <property type="entry name" value="DUF6534 DOMAIN-CONTAINING PROTEIN"/>
    <property type="match status" value="1"/>
</dbReference>
<comment type="caution">
    <text evidence="4">The sequence shown here is derived from an EMBL/GenBank/DDBJ whole genome shotgun (WGS) entry which is preliminary data.</text>
</comment>
<feature type="transmembrane region" description="Helical" evidence="2">
    <location>
        <begin position="220"/>
        <end position="244"/>
    </location>
</feature>
<name>A0ABQ8K015_9APHY</name>
<feature type="transmembrane region" description="Helical" evidence="2">
    <location>
        <begin position="51"/>
        <end position="71"/>
    </location>
</feature>
<sequence>MITSEDMNATDAFTSTVVGMLLCFIFFGGTLGQTIHYFLQFPRDGRVLKGLVTILLLLDSVKAFLHAQLLWYWFANHHSDASILLLLPMSYTVHFIISTSCVFLVQGLYIRNIWALLSGRWYQNYVAGVGIALAIISLACGLGEPLPDTVWKRFFTESAIFEVAAHDILTSINDVEAIQRVEVSGRIEGYTAVAVDVYITAALCFIFHRARTGYEPTENIIFKLMAFTINRGILLFVIQLLVIVTYKPNGTQALDGIYCFAGTLNVNCALASLNSRSGRGDLITSQLSSFDAPSGSFTAGDDSVDDSVPKQLRDDASKEK</sequence>
<keyword evidence="5" id="KW-1185">Reference proteome</keyword>
<feature type="transmembrane region" description="Helical" evidence="2">
    <location>
        <begin position="12"/>
        <end position="39"/>
    </location>
</feature>
<feature type="region of interest" description="Disordered" evidence="1">
    <location>
        <begin position="294"/>
        <end position="320"/>
    </location>
</feature>
<dbReference type="EMBL" id="JADCUA010000039">
    <property type="protein sequence ID" value="KAH9829393.1"/>
    <property type="molecule type" value="Genomic_DNA"/>
</dbReference>
<dbReference type="Proteomes" id="UP000814176">
    <property type="component" value="Unassembled WGS sequence"/>
</dbReference>
<evidence type="ECO:0000313" key="5">
    <source>
        <dbReference type="Proteomes" id="UP000814176"/>
    </source>
</evidence>
<keyword evidence="2" id="KW-0812">Transmembrane</keyword>
<keyword evidence="2" id="KW-0472">Membrane</keyword>
<dbReference type="RefSeq" id="XP_047772867.1">
    <property type="nucleotide sequence ID" value="XM_047928622.1"/>
</dbReference>
<feature type="transmembrane region" description="Helical" evidence="2">
    <location>
        <begin position="91"/>
        <end position="110"/>
    </location>
</feature>
<evidence type="ECO:0000256" key="2">
    <source>
        <dbReference type="SAM" id="Phobius"/>
    </source>
</evidence>
<dbReference type="GeneID" id="72009354"/>
<organism evidence="4 5">
    <name type="scientific">Rhodofomes roseus</name>
    <dbReference type="NCBI Taxonomy" id="34475"/>
    <lineage>
        <taxon>Eukaryota</taxon>
        <taxon>Fungi</taxon>
        <taxon>Dikarya</taxon>
        <taxon>Basidiomycota</taxon>
        <taxon>Agaricomycotina</taxon>
        <taxon>Agaricomycetes</taxon>
        <taxon>Polyporales</taxon>
        <taxon>Rhodofomes</taxon>
    </lineage>
</organism>
<feature type="compositionally biased region" description="Basic and acidic residues" evidence="1">
    <location>
        <begin position="307"/>
        <end position="320"/>
    </location>
</feature>
<feature type="transmembrane region" description="Helical" evidence="2">
    <location>
        <begin position="189"/>
        <end position="208"/>
    </location>
</feature>
<accession>A0ABQ8K015</accession>
<reference evidence="4 5" key="1">
    <citation type="journal article" date="2021" name="Environ. Microbiol.">
        <title>Gene family expansions and transcriptome signatures uncover fungal adaptations to wood decay.</title>
        <authorList>
            <person name="Hage H."/>
            <person name="Miyauchi S."/>
            <person name="Viragh M."/>
            <person name="Drula E."/>
            <person name="Min B."/>
            <person name="Chaduli D."/>
            <person name="Navarro D."/>
            <person name="Favel A."/>
            <person name="Norest M."/>
            <person name="Lesage-Meessen L."/>
            <person name="Balint B."/>
            <person name="Merenyi Z."/>
            <person name="de Eugenio L."/>
            <person name="Morin E."/>
            <person name="Martinez A.T."/>
            <person name="Baldrian P."/>
            <person name="Stursova M."/>
            <person name="Martinez M.J."/>
            <person name="Novotny C."/>
            <person name="Magnuson J.K."/>
            <person name="Spatafora J.W."/>
            <person name="Maurice S."/>
            <person name="Pangilinan J."/>
            <person name="Andreopoulos W."/>
            <person name="LaButti K."/>
            <person name="Hundley H."/>
            <person name="Na H."/>
            <person name="Kuo A."/>
            <person name="Barry K."/>
            <person name="Lipzen A."/>
            <person name="Henrissat B."/>
            <person name="Riley R."/>
            <person name="Ahrendt S."/>
            <person name="Nagy L.G."/>
            <person name="Grigoriev I.V."/>
            <person name="Martin F."/>
            <person name="Rosso M.N."/>
        </authorList>
    </citation>
    <scope>NUCLEOTIDE SEQUENCE [LARGE SCALE GENOMIC DNA]</scope>
    <source>
        <strain evidence="4 5">CIRM-BRFM 1785</strain>
    </source>
</reference>
<feature type="transmembrane region" description="Helical" evidence="2">
    <location>
        <begin position="122"/>
        <end position="144"/>
    </location>
</feature>
<evidence type="ECO:0000259" key="3">
    <source>
        <dbReference type="Pfam" id="PF20152"/>
    </source>
</evidence>
<evidence type="ECO:0000313" key="4">
    <source>
        <dbReference type="EMBL" id="KAH9829393.1"/>
    </source>
</evidence>
<protein>
    <recommendedName>
        <fullName evidence="3">DUF6534 domain-containing protein</fullName>
    </recommendedName>
</protein>
<evidence type="ECO:0000256" key="1">
    <source>
        <dbReference type="SAM" id="MobiDB-lite"/>
    </source>
</evidence>
<keyword evidence="2" id="KW-1133">Transmembrane helix</keyword>
<dbReference type="Pfam" id="PF20152">
    <property type="entry name" value="DUF6534"/>
    <property type="match status" value="1"/>
</dbReference>
<proteinExistence type="predicted"/>
<dbReference type="InterPro" id="IPR045339">
    <property type="entry name" value="DUF6534"/>
</dbReference>